<dbReference type="InterPro" id="IPR010987">
    <property type="entry name" value="Glutathione-S-Trfase_C-like"/>
</dbReference>
<name>A0A1I3XJL9_9HYPH</name>
<comment type="subunit">
    <text evidence="1">Homodimer.</text>
</comment>
<dbReference type="Gene3D" id="1.20.1050.10">
    <property type="match status" value="1"/>
</dbReference>
<feature type="domain" description="GST N-terminal" evidence="2">
    <location>
        <begin position="1"/>
        <end position="79"/>
    </location>
</feature>
<dbReference type="EMBL" id="FOSN01000003">
    <property type="protein sequence ID" value="SFK19722.1"/>
    <property type="molecule type" value="Genomic_DNA"/>
</dbReference>
<dbReference type="RefSeq" id="WP_091679499.1">
    <property type="nucleotide sequence ID" value="NZ_FOSN01000003.1"/>
</dbReference>
<evidence type="ECO:0000313" key="5">
    <source>
        <dbReference type="Proteomes" id="UP000198755"/>
    </source>
</evidence>
<evidence type="ECO:0000256" key="1">
    <source>
        <dbReference type="ARBA" id="ARBA00011738"/>
    </source>
</evidence>
<dbReference type="InterPro" id="IPR004045">
    <property type="entry name" value="Glutathione_S-Trfase_N"/>
</dbReference>
<dbReference type="STRING" id="1612308.SAMN05444581_103193"/>
<dbReference type="PANTHER" id="PTHR43969">
    <property type="entry name" value="GLUTATHIONE S TRANSFERASE D10, ISOFORM A-RELATED"/>
    <property type="match status" value="1"/>
</dbReference>
<sequence>MITLYHHPLCPHSRFVRLLLGEYTIEPTLIEENVFERRREFLMLDPSGQTPVLVEHQTIVAPGANVIAEYLDETRGQSLGRHRLLPQDPIARIEVRRLADWFGQKFFSEVTDWLVTEKIYKRYIPRERGGGGAPDMELVRAARANIRTHLRYIGYLAGSRKWLAGDLLSHADLAAAAQLSCIDFLGDVPWDENETAKLWYARVKSRPSFRPLLADRLPGLAPSPIYADLDF</sequence>
<feature type="domain" description="GST C-terminal" evidence="3">
    <location>
        <begin position="88"/>
        <end position="225"/>
    </location>
</feature>
<dbReference type="InterPro" id="IPR036249">
    <property type="entry name" value="Thioredoxin-like_sf"/>
</dbReference>
<dbReference type="PANTHER" id="PTHR43969:SF9">
    <property type="entry name" value="GLUTATHIONE S TRANSFERASE D10, ISOFORM A-RELATED"/>
    <property type="match status" value="1"/>
</dbReference>
<keyword evidence="5" id="KW-1185">Reference proteome</keyword>
<dbReference type="PROSITE" id="PS50404">
    <property type="entry name" value="GST_NTER"/>
    <property type="match status" value="1"/>
</dbReference>
<dbReference type="SUPFAM" id="SSF47616">
    <property type="entry name" value="GST C-terminal domain-like"/>
    <property type="match status" value="1"/>
</dbReference>
<keyword evidence="4" id="KW-0808">Transferase</keyword>
<dbReference type="SUPFAM" id="SSF52833">
    <property type="entry name" value="Thioredoxin-like"/>
    <property type="match status" value="1"/>
</dbReference>
<organism evidence="4 5">
    <name type="scientific">Methylocapsa palsarum</name>
    <dbReference type="NCBI Taxonomy" id="1612308"/>
    <lineage>
        <taxon>Bacteria</taxon>
        <taxon>Pseudomonadati</taxon>
        <taxon>Pseudomonadota</taxon>
        <taxon>Alphaproteobacteria</taxon>
        <taxon>Hyphomicrobiales</taxon>
        <taxon>Beijerinckiaceae</taxon>
        <taxon>Methylocapsa</taxon>
    </lineage>
</organism>
<dbReference type="PROSITE" id="PS50405">
    <property type="entry name" value="GST_CTER"/>
    <property type="match status" value="1"/>
</dbReference>
<evidence type="ECO:0000259" key="3">
    <source>
        <dbReference type="PROSITE" id="PS50405"/>
    </source>
</evidence>
<evidence type="ECO:0000259" key="2">
    <source>
        <dbReference type="PROSITE" id="PS50404"/>
    </source>
</evidence>
<dbReference type="Gene3D" id="3.40.30.10">
    <property type="entry name" value="Glutaredoxin"/>
    <property type="match status" value="1"/>
</dbReference>
<dbReference type="Pfam" id="PF13417">
    <property type="entry name" value="GST_N_3"/>
    <property type="match status" value="1"/>
</dbReference>
<accession>A0A1I3XJL9</accession>
<dbReference type="GO" id="GO:0004364">
    <property type="term" value="F:glutathione transferase activity"/>
    <property type="evidence" value="ECO:0007669"/>
    <property type="project" value="TreeGrafter"/>
</dbReference>
<dbReference type="OrthoDB" id="9794721at2"/>
<dbReference type="InterPro" id="IPR036282">
    <property type="entry name" value="Glutathione-S-Trfase_C_sf"/>
</dbReference>
<dbReference type="GO" id="GO:0006749">
    <property type="term" value="P:glutathione metabolic process"/>
    <property type="evidence" value="ECO:0007669"/>
    <property type="project" value="TreeGrafter"/>
</dbReference>
<proteinExistence type="predicted"/>
<dbReference type="SFLD" id="SFLDS00019">
    <property type="entry name" value="Glutathione_Transferase_(cytos"/>
    <property type="match status" value="1"/>
</dbReference>
<dbReference type="CDD" id="cd00299">
    <property type="entry name" value="GST_C_family"/>
    <property type="match status" value="1"/>
</dbReference>
<dbReference type="AlphaFoldDB" id="A0A1I3XJL9"/>
<reference evidence="4 5" key="1">
    <citation type="submission" date="2016-10" db="EMBL/GenBank/DDBJ databases">
        <authorList>
            <person name="de Groot N.N."/>
        </authorList>
    </citation>
    <scope>NUCLEOTIDE SEQUENCE [LARGE SCALE GENOMIC DNA]</scope>
    <source>
        <strain evidence="4 5">NE2</strain>
    </source>
</reference>
<evidence type="ECO:0000313" key="4">
    <source>
        <dbReference type="EMBL" id="SFK19722.1"/>
    </source>
</evidence>
<protein>
    <submittedName>
        <fullName evidence="4">Glutathione S-transferase</fullName>
    </submittedName>
</protein>
<dbReference type="Proteomes" id="UP000198755">
    <property type="component" value="Unassembled WGS sequence"/>
</dbReference>
<gene>
    <name evidence="4" type="ORF">SAMN05444581_103193</name>
</gene>
<dbReference type="InterPro" id="IPR040079">
    <property type="entry name" value="Glutathione_S-Trfase"/>
</dbReference>